<dbReference type="Proteomes" id="UP000279833">
    <property type="component" value="Unassembled WGS sequence"/>
</dbReference>
<dbReference type="WBParaSite" id="SCUD_0001305401-mRNA-1">
    <property type="protein sequence ID" value="SCUD_0001305401-mRNA-1"/>
    <property type="gene ID" value="SCUD_0001305401"/>
</dbReference>
<sequence>MASSISVSLFVSSGWITFRYIKLYPEVAGVTSHMTNRVFAS</sequence>
<protein>
    <submittedName>
        <fullName evidence="3">Secreted protein</fullName>
    </submittedName>
</protein>
<dbReference type="AlphaFoldDB" id="A0A183KDF9"/>
<keyword evidence="2" id="KW-1185">Reference proteome</keyword>
<evidence type="ECO:0000313" key="1">
    <source>
        <dbReference type="EMBL" id="VDP51122.1"/>
    </source>
</evidence>
<organism evidence="3">
    <name type="scientific">Schistosoma curassoni</name>
    <dbReference type="NCBI Taxonomy" id="6186"/>
    <lineage>
        <taxon>Eukaryota</taxon>
        <taxon>Metazoa</taxon>
        <taxon>Spiralia</taxon>
        <taxon>Lophotrochozoa</taxon>
        <taxon>Platyhelminthes</taxon>
        <taxon>Trematoda</taxon>
        <taxon>Digenea</taxon>
        <taxon>Strigeidida</taxon>
        <taxon>Schistosomatoidea</taxon>
        <taxon>Schistosomatidae</taxon>
        <taxon>Schistosoma</taxon>
    </lineage>
</organism>
<gene>
    <name evidence="1" type="ORF">SCUD_LOCUS13051</name>
</gene>
<reference evidence="1 2" key="2">
    <citation type="submission" date="2018-11" db="EMBL/GenBank/DDBJ databases">
        <authorList>
            <consortium name="Pathogen Informatics"/>
        </authorList>
    </citation>
    <scope>NUCLEOTIDE SEQUENCE [LARGE SCALE GENOMIC DNA]</scope>
    <source>
        <strain evidence="1">Dakar</strain>
        <strain evidence="2">Dakar, Senegal</strain>
    </source>
</reference>
<name>A0A183KDF9_9TREM</name>
<accession>A0A183KDF9</accession>
<evidence type="ECO:0000313" key="3">
    <source>
        <dbReference type="WBParaSite" id="SCUD_0001305401-mRNA-1"/>
    </source>
</evidence>
<proteinExistence type="predicted"/>
<dbReference type="EMBL" id="UZAK01035565">
    <property type="protein sequence ID" value="VDP51122.1"/>
    <property type="molecule type" value="Genomic_DNA"/>
</dbReference>
<reference evidence="3" key="1">
    <citation type="submission" date="2016-06" db="UniProtKB">
        <authorList>
            <consortium name="WormBaseParasite"/>
        </authorList>
    </citation>
    <scope>IDENTIFICATION</scope>
</reference>
<evidence type="ECO:0000313" key="2">
    <source>
        <dbReference type="Proteomes" id="UP000279833"/>
    </source>
</evidence>